<dbReference type="CDD" id="cd21155">
    <property type="entry name" value="PUA_MCTS-1-like"/>
    <property type="match status" value="1"/>
</dbReference>
<comment type="subcellular location">
    <subcellularLocation>
        <location evidence="1">Cytoplasm</location>
    </subcellularLocation>
</comment>
<evidence type="ECO:0000313" key="12">
    <source>
        <dbReference type="Proteomes" id="UP000197138"/>
    </source>
</evidence>
<dbReference type="PANTHER" id="PTHR37390">
    <property type="entry name" value="OS02G0592500 PROTEIN"/>
    <property type="match status" value="1"/>
</dbReference>
<dbReference type="FunFam" id="3.10.400.20:FF:000001">
    <property type="entry name" value="Malignant T-cell-amplified sequence 1"/>
    <property type="match status" value="1"/>
</dbReference>
<evidence type="ECO:0000256" key="7">
    <source>
        <dbReference type="ARBA" id="ARBA00023274"/>
    </source>
</evidence>
<keyword evidence="5" id="KW-0689">Ribosomal protein</keyword>
<dbReference type="InterPro" id="IPR002478">
    <property type="entry name" value="PUA"/>
</dbReference>
<dbReference type="InterPro" id="IPR018143">
    <property type="entry name" value="Folate_rcpt-like"/>
</dbReference>
<keyword evidence="8" id="KW-0812">Transmembrane</keyword>
<sequence length="623" mass="68872">MQRSRRKNFRVASPLLVASLLLLFSPAKAEEVCVSKGGRFPPYSSEGRPPRKVSKGPKDLTLCRVFRRKTCCDVAQTHAALVTVRKLALTGDATDECVQLWELLECSICDPRVGVQPGPPRICASFCDRVFQACSSAYFSTDAITQVLAPCGTTEIICARATEWVSNGTDLCQAAGFAVKVPLYPGEEETSCYGSKASLDSIADSWNSNSDVPEKLEKEAVLGDFMQQMKEMPLRKKVFWAVGGMVLTAGLLVISKRKGHSQRKRFSYEDVSAQNQVKASVQRKIRQSIAEEYPGLEPVLEDLLPKKSPLIVAKCQNHLNLVLVNNVPLFFNIRDGPYMPTLRLLHQYPNIMKKLQVDRGAIKFVLAGANIMCPGLTSPGGALDDKVESETPVAIMAEGKQHALAIGFTKMSAKDIRAVNKGIGVDNMHYLNDGLWKGIDLKAGGKSKKTRRTAPKSDDIYLKLLVKLYRFLVRRTGSKFNAVILKRLFMSKVNKPPLSLSRLIRYMSGKDDKIAVVVGTVTDDIRVYEVPALKVTALRFTETARARIEKAGGECLTFDQLALRAPLGQNTVLLRGPKNAREAVKHFGPAPGVPHSHTKPYVRSKGRKFERARGRRNSRGFRV</sequence>
<keyword evidence="8" id="KW-1133">Transmembrane helix</keyword>
<comment type="similarity">
    <text evidence="2">Belongs to the eukaryotic ribosomal protein eL18 family.</text>
</comment>
<dbReference type="Pfam" id="PF03024">
    <property type="entry name" value="Folate_rec"/>
    <property type="match status" value="1"/>
</dbReference>
<dbReference type="SUPFAM" id="SSF52080">
    <property type="entry name" value="Ribosomal proteins L15p and L18e"/>
    <property type="match status" value="1"/>
</dbReference>
<dbReference type="Gene3D" id="3.10.400.20">
    <property type="match status" value="1"/>
</dbReference>
<dbReference type="EMBL" id="MTKT01004293">
    <property type="protein sequence ID" value="OWM72463.1"/>
    <property type="molecule type" value="Genomic_DNA"/>
</dbReference>
<evidence type="ECO:0000256" key="3">
    <source>
        <dbReference type="ARBA" id="ARBA00022490"/>
    </source>
</evidence>
<evidence type="ECO:0000256" key="4">
    <source>
        <dbReference type="ARBA" id="ARBA00022729"/>
    </source>
</evidence>
<accession>A0A218WIU0</accession>
<dbReference type="FunFam" id="3.100.10.10:FF:000001">
    <property type="entry name" value="60S ribosomal protein L18"/>
    <property type="match status" value="1"/>
</dbReference>
<dbReference type="InterPro" id="IPR053305">
    <property type="entry name" value="Folate-binding_rcpt-like"/>
</dbReference>
<dbReference type="Pfam" id="PF17135">
    <property type="entry name" value="Ribosomal_L18"/>
    <property type="match status" value="1"/>
</dbReference>
<organism evidence="11 12">
    <name type="scientific">Punica granatum</name>
    <name type="common">Pomegranate</name>
    <dbReference type="NCBI Taxonomy" id="22663"/>
    <lineage>
        <taxon>Eukaryota</taxon>
        <taxon>Viridiplantae</taxon>
        <taxon>Streptophyta</taxon>
        <taxon>Embryophyta</taxon>
        <taxon>Tracheophyta</taxon>
        <taxon>Spermatophyta</taxon>
        <taxon>Magnoliopsida</taxon>
        <taxon>eudicotyledons</taxon>
        <taxon>Gunneridae</taxon>
        <taxon>Pentapetalae</taxon>
        <taxon>rosids</taxon>
        <taxon>malvids</taxon>
        <taxon>Myrtales</taxon>
        <taxon>Lythraceae</taxon>
        <taxon>Punica</taxon>
    </lineage>
</organism>
<evidence type="ECO:0000256" key="5">
    <source>
        <dbReference type="ARBA" id="ARBA00022980"/>
    </source>
</evidence>
<dbReference type="GO" id="GO:1990904">
    <property type="term" value="C:ribonucleoprotein complex"/>
    <property type="evidence" value="ECO:0007669"/>
    <property type="project" value="UniProtKB-KW"/>
</dbReference>
<dbReference type="GO" id="GO:0005840">
    <property type="term" value="C:ribosome"/>
    <property type="evidence" value="ECO:0007669"/>
    <property type="project" value="UniProtKB-KW"/>
</dbReference>
<evidence type="ECO:0000313" key="11">
    <source>
        <dbReference type="EMBL" id="OWM72463.1"/>
    </source>
</evidence>
<dbReference type="SMART" id="SM00359">
    <property type="entry name" value="PUA"/>
    <property type="match status" value="1"/>
</dbReference>
<feature type="transmembrane region" description="Helical" evidence="8">
    <location>
        <begin position="238"/>
        <end position="255"/>
    </location>
</feature>
<dbReference type="SUPFAM" id="SSF88697">
    <property type="entry name" value="PUA domain-like"/>
    <property type="match status" value="1"/>
</dbReference>
<gene>
    <name evidence="11" type="ORF">CDL15_Pgr018348</name>
</gene>
<evidence type="ECO:0000256" key="1">
    <source>
        <dbReference type="ARBA" id="ARBA00004496"/>
    </source>
</evidence>
<evidence type="ECO:0000256" key="2">
    <source>
        <dbReference type="ARBA" id="ARBA00006815"/>
    </source>
</evidence>
<protein>
    <recommendedName>
        <fullName evidence="10">PUA domain-containing protein</fullName>
    </recommendedName>
</protein>
<dbReference type="InterPro" id="IPR041366">
    <property type="entry name" value="Pre-PUA"/>
</dbReference>
<keyword evidence="8" id="KW-0472">Membrane</keyword>
<evidence type="ECO:0000256" key="6">
    <source>
        <dbReference type="ARBA" id="ARBA00023157"/>
    </source>
</evidence>
<dbReference type="PANTHER" id="PTHR37390:SF1">
    <property type="entry name" value="FOLATE-BINDING PROTEIN 1"/>
    <property type="match status" value="1"/>
</dbReference>
<dbReference type="Pfam" id="PF01472">
    <property type="entry name" value="PUA"/>
    <property type="match status" value="1"/>
</dbReference>
<dbReference type="PROSITE" id="PS50890">
    <property type="entry name" value="PUA"/>
    <property type="match status" value="1"/>
</dbReference>
<comment type="caution">
    <text evidence="11">The sequence shown here is derived from an EMBL/GenBank/DDBJ whole genome shotgun (WGS) entry which is preliminary data.</text>
</comment>
<dbReference type="Gene3D" id="3.100.10.10">
    <property type="match status" value="1"/>
</dbReference>
<keyword evidence="7" id="KW-0687">Ribonucleoprotein</keyword>
<dbReference type="Pfam" id="PF17832">
    <property type="entry name" value="Pre-PUA"/>
    <property type="match status" value="1"/>
</dbReference>
<proteinExistence type="inferred from homology"/>
<dbReference type="InterPro" id="IPR004521">
    <property type="entry name" value="Uncharacterised_CHP00451"/>
</dbReference>
<dbReference type="Proteomes" id="UP000197138">
    <property type="component" value="Unassembled WGS sequence"/>
</dbReference>
<dbReference type="NCBIfam" id="TIGR00451">
    <property type="entry name" value="unchar_dom_2"/>
    <property type="match status" value="1"/>
</dbReference>
<dbReference type="GO" id="GO:0005737">
    <property type="term" value="C:cytoplasm"/>
    <property type="evidence" value="ECO:0007669"/>
    <property type="project" value="UniProtKB-SubCell"/>
</dbReference>
<evidence type="ECO:0000256" key="8">
    <source>
        <dbReference type="SAM" id="Phobius"/>
    </source>
</evidence>
<dbReference type="CDD" id="cd11609">
    <property type="entry name" value="MCT1_N"/>
    <property type="match status" value="1"/>
</dbReference>
<keyword evidence="6" id="KW-1015">Disulfide bond</keyword>
<reference evidence="12" key="1">
    <citation type="journal article" date="2017" name="Plant J.">
        <title>The pomegranate (Punica granatum L.) genome and the genomics of punicalagin biosynthesis.</title>
        <authorList>
            <person name="Qin G."/>
            <person name="Xu C."/>
            <person name="Ming R."/>
            <person name="Tang H."/>
            <person name="Guyot R."/>
            <person name="Kramer E.M."/>
            <person name="Hu Y."/>
            <person name="Yi X."/>
            <person name="Qi Y."/>
            <person name="Xu X."/>
            <person name="Gao Z."/>
            <person name="Pan H."/>
            <person name="Jian J."/>
            <person name="Tian Y."/>
            <person name="Yue Z."/>
            <person name="Xu Y."/>
        </authorList>
    </citation>
    <scope>NUCLEOTIDE SEQUENCE [LARGE SCALE GENOMIC DNA]</scope>
    <source>
        <strain evidence="12">cv. Dabenzi</strain>
    </source>
</reference>
<dbReference type="InterPro" id="IPR036227">
    <property type="entry name" value="Ribosomal_uL15/eL18_sf"/>
</dbReference>
<keyword evidence="4 9" id="KW-0732">Signal</keyword>
<evidence type="ECO:0000256" key="9">
    <source>
        <dbReference type="SAM" id="SignalP"/>
    </source>
</evidence>
<name>A0A218WIU0_PUNGR</name>
<dbReference type="InterPro" id="IPR021131">
    <property type="entry name" value="Ribosomal_uL15/eL18"/>
</dbReference>
<feature type="chain" id="PRO_5012307275" description="PUA domain-containing protein" evidence="9">
    <location>
        <begin position="30"/>
        <end position="623"/>
    </location>
</feature>
<dbReference type="AlphaFoldDB" id="A0A218WIU0"/>
<dbReference type="GO" id="GO:0003729">
    <property type="term" value="F:mRNA binding"/>
    <property type="evidence" value="ECO:0007669"/>
    <property type="project" value="UniProtKB-ARBA"/>
</dbReference>
<evidence type="ECO:0000259" key="10">
    <source>
        <dbReference type="SMART" id="SM00359"/>
    </source>
</evidence>
<feature type="signal peptide" evidence="9">
    <location>
        <begin position="1"/>
        <end position="29"/>
    </location>
</feature>
<keyword evidence="3" id="KW-0963">Cytoplasm</keyword>
<dbReference type="InterPro" id="IPR015947">
    <property type="entry name" value="PUA-like_sf"/>
</dbReference>
<feature type="domain" description="PUA" evidence="10">
    <location>
        <begin position="353"/>
        <end position="432"/>
    </location>
</feature>